<gene>
    <name evidence="8" type="ORF">PKB_2998</name>
</gene>
<keyword evidence="6 7" id="KW-0472">Membrane</keyword>
<accession>A0A024HH33</accession>
<evidence type="ECO:0000313" key="9">
    <source>
        <dbReference type="Proteomes" id="UP000025241"/>
    </source>
</evidence>
<reference evidence="8 9" key="2">
    <citation type="submission" date="2014-05" db="EMBL/GenBank/DDBJ databases">
        <title>Genome sequence of the 3-chlorobenzoate degrading bacterium Pseudomonas knackmussii B13 shows multiple evidence for horizontal gene transfer.</title>
        <authorList>
            <person name="Miyazaki R."/>
            <person name="Bertelli C."/>
            <person name="Falquet L."/>
            <person name="Robinson-Rechavi M."/>
            <person name="Gharib W."/>
            <person name="Roy S."/>
            <person name="Van der Meer J.R."/>
        </authorList>
    </citation>
    <scope>NUCLEOTIDE SEQUENCE [LARGE SCALE GENOMIC DNA]</scope>
    <source>
        <strain evidence="8 9">B13</strain>
    </source>
</reference>
<proteinExistence type="predicted"/>
<dbReference type="AlphaFoldDB" id="A0A024HH33"/>
<evidence type="ECO:0000313" key="8">
    <source>
        <dbReference type="EMBL" id="CDF84345.1"/>
    </source>
</evidence>
<keyword evidence="3" id="KW-1003">Cell membrane</keyword>
<evidence type="ECO:0000256" key="4">
    <source>
        <dbReference type="ARBA" id="ARBA00022692"/>
    </source>
</evidence>
<dbReference type="RefSeq" id="WP_043252862.1">
    <property type="nucleotide sequence ID" value="NZ_HG322950.1"/>
</dbReference>
<dbReference type="Pfam" id="PF04632">
    <property type="entry name" value="FUSC"/>
    <property type="match status" value="1"/>
</dbReference>
<dbReference type="PATRIC" id="fig|1301098.3.peg.3024"/>
<feature type="transmembrane region" description="Helical" evidence="7">
    <location>
        <begin position="150"/>
        <end position="173"/>
    </location>
</feature>
<dbReference type="EMBL" id="HG322950">
    <property type="protein sequence ID" value="CDF84345.1"/>
    <property type="molecule type" value="Genomic_DNA"/>
</dbReference>
<dbReference type="GO" id="GO:0022857">
    <property type="term" value="F:transmembrane transporter activity"/>
    <property type="evidence" value="ECO:0007669"/>
    <property type="project" value="InterPro"/>
</dbReference>
<dbReference type="GO" id="GO:0005886">
    <property type="term" value="C:plasma membrane"/>
    <property type="evidence" value="ECO:0007669"/>
    <property type="project" value="UniProtKB-SubCell"/>
</dbReference>
<dbReference type="KEGG" id="pkc:PKB_2998"/>
<evidence type="ECO:0000256" key="1">
    <source>
        <dbReference type="ARBA" id="ARBA00004651"/>
    </source>
</evidence>
<keyword evidence="2" id="KW-0813">Transport</keyword>
<dbReference type="InterPro" id="IPR006726">
    <property type="entry name" value="PHBA_efflux_AaeB/fusaric-R"/>
</dbReference>
<evidence type="ECO:0000256" key="2">
    <source>
        <dbReference type="ARBA" id="ARBA00022448"/>
    </source>
</evidence>
<feature type="transmembrane region" description="Helical" evidence="7">
    <location>
        <begin position="80"/>
        <end position="99"/>
    </location>
</feature>
<evidence type="ECO:0000256" key="6">
    <source>
        <dbReference type="ARBA" id="ARBA00023136"/>
    </source>
</evidence>
<comment type="subcellular location">
    <subcellularLocation>
        <location evidence="1">Cell membrane</location>
        <topology evidence="1">Multi-pass membrane protein</topology>
    </subcellularLocation>
</comment>
<evidence type="ECO:0000256" key="5">
    <source>
        <dbReference type="ARBA" id="ARBA00022989"/>
    </source>
</evidence>
<reference evidence="8 9" key="1">
    <citation type="submission" date="2013-03" db="EMBL/GenBank/DDBJ databases">
        <authorList>
            <person name="Linke B."/>
        </authorList>
    </citation>
    <scope>NUCLEOTIDE SEQUENCE [LARGE SCALE GENOMIC DNA]</scope>
    <source>
        <strain evidence="8 9">B13</strain>
    </source>
</reference>
<dbReference type="PANTHER" id="PTHR30509">
    <property type="entry name" value="P-HYDROXYBENZOIC ACID EFFLUX PUMP SUBUNIT-RELATED"/>
    <property type="match status" value="1"/>
</dbReference>
<protein>
    <recommendedName>
        <fullName evidence="10">FUSC family protein</fullName>
    </recommendedName>
</protein>
<keyword evidence="4 7" id="KW-0812">Transmembrane</keyword>
<feature type="transmembrane region" description="Helical" evidence="7">
    <location>
        <begin position="24"/>
        <end position="43"/>
    </location>
</feature>
<evidence type="ECO:0008006" key="10">
    <source>
        <dbReference type="Google" id="ProtNLM"/>
    </source>
</evidence>
<dbReference type="Proteomes" id="UP000025241">
    <property type="component" value="Chromosome I"/>
</dbReference>
<evidence type="ECO:0000256" key="7">
    <source>
        <dbReference type="SAM" id="Phobius"/>
    </source>
</evidence>
<dbReference type="STRING" id="1301098.PKB_2998"/>
<sequence>MANVPQSLAVPFRRLANPYTRYRYAAWIHCARVGLALLASILLTTGIDIPHGLWASVTVLVVMGGLVHQGTIRGKSYERVLGTLLGALFGLGVILVHQISGSNTLTYLLMSALGAASAYFAIGRPGYVALLAGITMCTVAGHGGNDMTEGLWRMLNVLIGTALALVFAQIYPLRAVYVWRYLMSDNLRACARLYGQLSSSRDLRAEHFSAQMEELDMRLVSARAHLAPVARETALPLRQLELIQRAHRAIMGTLESLIASRQFAAEASEIEAIPPSLDQHRQAITRLLLQCAHALKFSRTTRLVQECQGLERLPPRPHNLSDSFEKQGYYWLTLRLYEQVEQLSALLAGSASHWNIQSRDRPTQG</sequence>
<feature type="transmembrane region" description="Helical" evidence="7">
    <location>
        <begin position="127"/>
        <end position="144"/>
    </location>
</feature>
<dbReference type="eggNOG" id="COG1289">
    <property type="taxonomic scope" value="Bacteria"/>
</dbReference>
<organism evidence="8 9">
    <name type="scientific">Pseudomonas knackmussii (strain DSM 6978 / CCUG 54928 / LMG 23759 / B13)</name>
    <dbReference type="NCBI Taxonomy" id="1301098"/>
    <lineage>
        <taxon>Bacteria</taxon>
        <taxon>Pseudomonadati</taxon>
        <taxon>Pseudomonadota</taxon>
        <taxon>Gammaproteobacteria</taxon>
        <taxon>Pseudomonadales</taxon>
        <taxon>Pseudomonadaceae</taxon>
        <taxon>Pseudomonas</taxon>
    </lineage>
</organism>
<keyword evidence="5 7" id="KW-1133">Transmembrane helix</keyword>
<feature type="transmembrane region" description="Helical" evidence="7">
    <location>
        <begin position="49"/>
        <end position="68"/>
    </location>
</feature>
<evidence type="ECO:0000256" key="3">
    <source>
        <dbReference type="ARBA" id="ARBA00022475"/>
    </source>
</evidence>
<name>A0A024HH33_PSEKB</name>
<dbReference type="HOGENOM" id="CLU_064722_0_0_6"/>
<dbReference type="OrthoDB" id="6653789at2"/>
<keyword evidence="9" id="KW-1185">Reference proteome</keyword>
<dbReference type="PANTHER" id="PTHR30509:SF9">
    <property type="entry name" value="MULTIDRUG RESISTANCE PROTEIN MDTO"/>
    <property type="match status" value="1"/>
</dbReference>